<dbReference type="Proteomes" id="UP000682733">
    <property type="component" value="Unassembled WGS sequence"/>
</dbReference>
<reference evidence="1" key="1">
    <citation type="submission" date="2021-02" db="EMBL/GenBank/DDBJ databases">
        <authorList>
            <person name="Nowell W R."/>
        </authorList>
    </citation>
    <scope>NUCLEOTIDE SEQUENCE</scope>
</reference>
<organism evidence="1 3">
    <name type="scientific">Didymodactylos carnosus</name>
    <dbReference type="NCBI Taxonomy" id="1234261"/>
    <lineage>
        <taxon>Eukaryota</taxon>
        <taxon>Metazoa</taxon>
        <taxon>Spiralia</taxon>
        <taxon>Gnathifera</taxon>
        <taxon>Rotifera</taxon>
        <taxon>Eurotatoria</taxon>
        <taxon>Bdelloidea</taxon>
        <taxon>Philodinida</taxon>
        <taxon>Philodinidae</taxon>
        <taxon>Didymodactylos</taxon>
    </lineage>
</organism>
<evidence type="ECO:0000313" key="1">
    <source>
        <dbReference type="EMBL" id="CAF1020578.1"/>
    </source>
</evidence>
<comment type="caution">
    <text evidence="1">The sequence shown here is derived from an EMBL/GenBank/DDBJ whole genome shotgun (WGS) entry which is preliminary data.</text>
</comment>
<protein>
    <submittedName>
        <fullName evidence="1">Uncharacterized protein</fullName>
    </submittedName>
</protein>
<dbReference type="AlphaFoldDB" id="A0A8S2DZQ2"/>
<evidence type="ECO:0000313" key="2">
    <source>
        <dbReference type="EMBL" id="CAF3789242.1"/>
    </source>
</evidence>
<dbReference type="EMBL" id="CAJNOK010006979">
    <property type="protein sequence ID" value="CAF1020578.1"/>
    <property type="molecule type" value="Genomic_DNA"/>
</dbReference>
<name>A0A8S2DZQ2_9BILA</name>
<dbReference type="Proteomes" id="UP000677228">
    <property type="component" value="Unassembled WGS sequence"/>
</dbReference>
<evidence type="ECO:0000313" key="3">
    <source>
        <dbReference type="Proteomes" id="UP000677228"/>
    </source>
</evidence>
<accession>A0A8S2DZQ2</accession>
<proteinExistence type="predicted"/>
<gene>
    <name evidence="1" type="ORF">OVA965_LOCUS15484</name>
    <name evidence="2" type="ORF">TMI583_LOCUS15492</name>
</gene>
<dbReference type="EMBL" id="CAJOBA010006989">
    <property type="protein sequence ID" value="CAF3789242.1"/>
    <property type="molecule type" value="Genomic_DNA"/>
</dbReference>
<sequence length="155" mass="17411">MRIEKVIAETMRGSFIVALPLASTLTDLQLTIILIVPEQKTIKVDLKSCLSPAQKRLLQNKTTITITRCQLPLIPAYVLTTHKCQGKALESGVIDIVPPPYTKHDLAQTYVHISRFTSLEAMAILRPFPRSILNQKPHPDMKAELRRLQSIDSTD</sequence>